<evidence type="ECO:0000313" key="3">
    <source>
        <dbReference type="Proteomes" id="UP001383192"/>
    </source>
</evidence>
<proteinExistence type="predicted"/>
<comment type="caution">
    <text evidence="2">The sequence shown here is derived from an EMBL/GenBank/DDBJ whole genome shotgun (WGS) entry which is preliminary data.</text>
</comment>
<evidence type="ECO:0000256" key="1">
    <source>
        <dbReference type="SAM" id="MobiDB-lite"/>
    </source>
</evidence>
<gene>
    <name evidence="2" type="ORF">VNI00_010567</name>
</gene>
<organism evidence="2 3">
    <name type="scientific">Paramarasmius palmivorus</name>
    <dbReference type="NCBI Taxonomy" id="297713"/>
    <lineage>
        <taxon>Eukaryota</taxon>
        <taxon>Fungi</taxon>
        <taxon>Dikarya</taxon>
        <taxon>Basidiomycota</taxon>
        <taxon>Agaricomycotina</taxon>
        <taxon>Agaricomycetes</taxon>
        <taxon>Agaricomycetidae</taxon>
        <taxon>Agaricales</taxon>
        <taxon>Marasmiineae</taxon>
        <taxon>Marasmiaceae</taxon>
        <taxon>Paramarasmius</taxon>
    </lineage>
</organism>
<reference evidence="2 3" key="1">
    <citation type="submission" date="2024-01" db="EMBL/GenBank/DDBJ databases">
        <title>A draft genome for a cacao thread blight-causing isolate of Paramarasmius palmivorus.</title>
        <authorList>
            <person name="Baruah I.K."/>
            <person name="Bukari Y."/>
            <person name="Amoako-Attah I."/>
            <person name="Meinhardt L.W."/>
            <person name="Bailey B.A."/>
            <person name="Cohen S.P."/>
        </authorList>
    </citation>
    <scope>NUCLEOTIDE SEQUENCE [LARGE SCALE GENOMIC DNA]</scope>
    <source>
        <strain evidence="2 3">GH-12</strain>
    </source>
</reference>
<sequence length="455" mass="50293">MAGKMVRSEAQPLEFLQAVSDEFLKSRPNTGNVADRYEFTNIAGVFNFVNDEGLKVQIVAAEREAIEVIMGFYSTLVLNVGTATKVVSLYPQTSFVEKRALYLKHGTRAVQDARIKYESRGWGSLDMLSASEYLADSELSSKPRWYGDRHCWTVVLSPLPGIPNASRAYGSLRVTSWRLFSGSPGSVTLPISVVDRADLRDSLFVLGEAQVALKWHPCFQRVSVTVPYPGAISLPYVAENSDGVHGEDGFGEDQSVTLEVEEESGGASGGSGNGDLDTSEDSSSLHSSGDGFSSDWEGLTVWSYTNGIWGCGHRELRPPASFDSVVLEYLNGLYPLVDEVYQRGRVVNLLRESFNSLRDVYPDINRRIGWPSAFVVANILQCVDDVCWSILCDDEDIDLDISFTFDPACKEIHTNCNIYVPSDKFNEAKDGVADWVVSTDEWEEARLKVKLLAVQ</sequence>
<feature type="region of interest" description="Disordered" evidence="1">
    <location>
        <begin position="259"/>
        <end position="292"/>
    </location>
</feature>
<dbReference type="Proteomes" id="UP001383192">
    <property type="component" value="Unassembled WGS sequence"/>
</dbReference>
<name>A0AAW0CK45_9AGAR</name>
<feature type="compositionally biased region" description="Low complexity" evidence="1">
    <location>
        <begin position="281"/>
        <end position="292"/>
    </location>
</feature>
<keyword evidence="3" id="KW-1185">Reference proteome</keyword>
<accession>A0AAW0CK45</accession>
<protein>
    <submittedName>
        <fullName evidence="2">Uncharacterized protein</fullName>
    </submittedName>
</protein>
<evidence type="ECO:0000313" key="2">
    <source>
        <dbReference type="EMBL" id="KAK7038683.1"/>
    </source>
</evidence>
<dbReference type="EMBL" id="JAYKXP010000043">
    <property type="protein sequence ID" value="KAK7038683.1"/>
    <property type="molecule type" value="Genomic_DNA"/>
</dbReference>
<dbReference type="AlphaFoldDB" id="A0AAW0CK45"/>